<proteinExistence type="predicted"/>
<dbReference type="AlphaFoldDB" id="A0A8S3XP89"/>
<accession>A0A8S3XP89</accession>
<reference evidence="1" key="1">
    <citation type="submission" date="2021-04" db="EMBL/GenBank/DDBJ databases">
        <authorList>
            <person name="Tunstrom K."/>
        </authorList>
    </citation>
    <scope>NUCLEOTIDE SEQUENCE</scope>
</reference>
<dbReference type="EMBL" id="CAJQZP010001271">
    <property type="protein sequence ID" value="CAG5034640.1"/>
    <property type="molecule type" value="Genomic_DNA"/>
</dbReference>
<gene>
    <name evidence="1" type="ORF">PAPOLLO_LOCUS20364</name>
</gene>
<sequence>MSSERIGSGKTLTGQSREIVYNVFNYFMRHHNKKSDGGDRLKKDLYGWTSEATSVSQRSVQQVVCEVRNQVVAAVEASTSQQSTSGEGEPQHLKHCCLKLRLEHRVKSKYIPEKYIQLELKVDNFTDSFIITLGNSDGESRDQVLRAVKV</sequence>
<protein>
    <submittedName>
        <fullName evidence="1">(apollo) hypothetical protein</fullName>
    </submittedName>
</protein>
<dbReference type="OrthoDB" id="2266637at2759"/>
<organism evidence="1 2">
    <name type="scientific">Parnassius apollo</name>
    <name type="common">Apollo butterfly</name>
    <name type="synonym">Papilio apollo</name>
    <dbReference type="NCBI Taxonomy" id="110799"/>
    <lineage>
        <taxon>Eukaryota</taxon>
        <taxon>Metazoa</taxon>
        <taxon>Ecdysozoa</taxon>
        <taxon>Arthropoda</taxon>
        <taxon>Hexapoda</taxon>
        <taxon>Insecta</taxon>
        <taxon>Pterygota</taxon>
        <taxon>Neoptera</taxon>
        <taxon>Endopterygota</taxon>
        <taxon>Lepidoptera</taxon>
        <taxon>Glossata</taxon>
        <taxon>Ditrysia</taxon>
        <taxon>Papilionoidea</taxon>
        <taxon>Papilionidae</taxon>
        <taxon>Parnassiinae</taxon>
        <taxon>Parnassini</taxon>
        <taxon>Parnassius</taxon>
        <taxon>Parnassius</taxon>
    </lineage>
</organism>
<keyword evidence="2" id="KW-1185">Reference proteome</keyword>
<comment type="caution">
    <text evidence="1">The sequence shown here is derived from an EMBL/GenBank/DDBJ whole genome shotgun (WGS) entry which is preliminary data.</text>
</comment>
<dbReference type="Proteomes" id="UP000691718">
    <property type="component" value="Unassembled WGS sequence"/>
</dbReference>
<name>A0A8S3XP89_PARAO</name>
<evidence type="ECO:0000313" key="2">
    <source>
        <dbReference type="Proteomes" id="UP000691718"/>
    </source>
</evidence>
<evidence type="ECO:0000313" key="1">
    <source>
        <dbReference type="EMBL" id="CAG5034640.1"/>
    </source>
</evidence>